<feature type="transmembrane region" description="Helical" evidence="1">
    <location>
        <begin position="12"/>
        <end position="34"/>
    </location>
</feature>
<dbReference type="SUPFAM" id="SSF53098">
    <property type="entry name" value="Ribonuclease H-like"/>
    <property type="match status" value="1"/>
</dbReference>
<name>A0ABU3NM24_9CHLR</name>
<keyword evidence="4" id="KW-1185">Reference proteome</keyword>
<evidence type="ECO:0000313" key="3">
    <source>
        <dbReference type="EMBL" id="MDT8897867.1"/>
    </source>
</evidence>
<proteinExistence type="predicted"/>
<dbReference type="InterPro" id="IPR002562">
    <property type="entry name" value="3'-5'_exonuclease_dom"/>
</dbReference>
<dbReference type="InterPro" id="IPR036397">
    <property type="entry name" value="RNaseH_sf"/>
</dbReference>
<dbReference type="EMBL" id="JAUHMF010000001">
    <property type="protein sequence ID" value="MDT8897867.1"/>
    <property type="molecule type" value="Genomic_DNA"/>
</dbReference>
<accession>A0ABU3NM24</accession>
<reference evidence="3 4" key="1">
    <citation type="submission" date="2023-07" db="EMBL/GenBank/DDBJ databases">
        <title>Novel species of Thermanaerothrix with wide hydrolytic capabilities.</title>
        <authorList>
            <person name="Zayulina K.S."/>
            <person name="Podosokorskaya O.A."/>
            <person name="Elcheninov A.G."/>
        </authorList>
    </citation>
    <scope>NUCLEOTIDE SEQUENCE [LARGE SCALE GENOMIC DNA]</scope>
    <source>
        <strain evidence="3 4">4228-RoL</strain>
    </source>
</reference>
<dbReference type="InterPro" id="IPR051086">
    <property type="entry name" value="RNase_D-like"/>
</dbReference>
<dbReference type="PANTHER" id="PTHR47649:SF1">
    <property type="entry name" value="RIBONUCLEASE D"/>
    <property type="match status" value="1"/>
</dbReference>
<dbReference type="PANTHER" id="PTHR47649">
    <property type="entry name" value="RIBONUCLEASE D"/>
    <property type="match status" value="1"/>
</dbReference>
<dbReference type="PROSITE" id="PS50967">
    <property type="entry name" value="HRDC"/>
    <property type="match status" value="2"/>
</dbReference>
<feature type="domain" description="HRDC" evidence="2">
    <location>
        <begin position="327"/>
        <end position="407"/>
    </location>
</feature>
<dbReference type="InterPro" id="IPR002121">
    <property type="entry name" value="HRDC_dom"/>
</dbReference>
<gene>
    <name evidence="3" type="ORF">QYE77_06265</name>
</gene>
<dbReference type="Gene3D" id="1.10.150.80">
    <property type="entry name" value="HRDC domain"/>
    <property type="match status" value="2"/>
</dbReference>
<keyword evidence="1" id="KW-0812">Transmembrane</keyword>
<protein>
    <submittedName>
        <fullName evidence="3">HRDC domain-containing protein</fullName>
    </submittedName>
</protein>
<dbReference type="RefSeq" id="WP_315624519.1">
    <property type="nucleotide sequence ID" value="NZ_JAUHMF010000001.1"/>
</dbReference>
<feature type="domain" description="HRDC" evidence="2">
    <location>
        <begin position="239"/>
        <end position="319"/>
    </location>
</feature>
<evidence type="ECO:0000313" key="4">
    <source>
        <dbReference type="Proteomes" id="UP001254165"/>
    </source>
</evidence>
<evidence type="ECO:0000256" key="1">
    <source>
        <dbReference type="SAM" id="Phobius"/>
    </source>
</evidence>
<organism evidence="3 4">
    <name type="scientific">Thermanaerothrix solaris</name>
    <dbReference type="NCBI Taxonomy" id="3058434"/>
    <lineage>
        <taxon>Bacteria</taxon>
        <taxon>Bacillati</taxon>
        <taxon>Chloroflexota</taxon>
        <taxon>Anaerolineae</taxon>
        <taxon>Anaerolineales</taxon>
        <taxon>Anaerolineaceae</taxon>
        <taxon>Thermanaerothrix</taxon>
    </lineage>
</organism>
<dbReference type="SMART" id="SM00474">
    <property type="entry name" value="35EXOc"/>
    <property type="match status" value="1"/>
</dbReference>
<dbReference type="CDD" id="cd06142">
    <property type="entry name" value="RNaseD_exo"/>
    <property type="match status" value="1"/>
</dbReference>
<comment type="caution">
    <text evidence="3">The sequence shown here is derived from an EMBL/GenBank/DDBJ whole genome shotgun (WGS) entry which is preliminary data.</text>
</comment>
<dbReference type="InterPro" id="IPR012337">
    <property type="entry name" value="RNaseH-like_sf"/>
</dbReference>
<dbReference type="Pfam" id="PF01612">
    <property type="entry name" value="DNA_pol_A_exo1"/>
    <property type="match status" value="1"/>
</dbReference>
<keyword evidence="1" id="KW-1133">Transmembrane helix</keyword>
<dbReference type="InterPro" id="IPR044876">
    <property type="entry name" value="HRDC_dom_sf"/>
</dbReference>
<dbReference type="SUPFAM" id="SSF47819">
    <property type="entry name" value="HRDC-like"/>
    <property type="match status" value="2"/>
</dbReference>
<sequence>MGKSHPPKPSKYFLPVHPSAIILIMTVDATPLIWVDSPKALQDLAEDLSTYAQVAVDTESNSLYAYQEQVCLIQFSTPSADYLVDPLRLRDLSALGPLFASERIEKIFHAAEYDLICLKRDFGFTFRNIFDTMHAARILGRSEVGLANLLKQEFGLQLEKHYQRADWSQRPLPPAMLEYARHDTHFLIPLRQRLATALQQKGLWELAREDFARLTEVSPPNTDLSRGPDWNLAQRYNLTPQQMAVLAALYAYRDEQARQANLPHFKILSNEVLLELARTLPQNPRDLSRLGLLNAKQRARFQEGLLETIRAALTAPPPPRPRNGIPDEAVLARLEHLRQWRKQLGRHLGVESDIILPRDLMERIARENPTRLEDLAQIMQSTPWRFRRFGTEILRVLQEANFALAHP</sequence>
<dbReference type="SMART" id="SM00341">
    <property type="entry name" value="HRDC"/>
    <property type="match status" value="2"/>
</dbReference>
<dbReference type="Pfam" id="PF00570">
    <property type="entry name" value="HRDC"/>
    <property type="match status" value="2"/>
</dbReference>
<dbReference type="Gene3D" id="3.30.420.10">
    <property type="entry name" value="Ribonuclease H-like superfamily/Ribonuclease H"/>
    <property type="match status" value="1"/>
</dbReference>
<dbReference type="InterPro" id="IPR010997">
    <property type="entry name" value="HRDC-like_sf"/>
</dbReference>
<keyword evidence="1" id="KW-0472">Membrane</keyword>
<dbReference type="Proteomes" id="UP001254165">
    <property type="component" value="Unassembled WGS sequence"/>
</dbReference>
<evidence type="ECO:0000259" key="2">
    <source>
        <dbReference type="PROSITE" id="PS50967"/>
    </source>
</evidence>